<organism evidence="8 9">
    <name type="scientific">Albimonas donghaensis</name>
    <dbReference type="NCBI Taxonomy" id="356660"/>
    <lineage>
        <taxon>Bacteria</taxon>
        <taxon>Pseudomonadati</taxon>
        <taxon>Pseudomonadota</taxon>
        <taxon>Alphaproteobacteria</taxon>
        <taxon>Rhodobacterales</taxon>
        <taxon>Paracoccaceae</taxon>
        <taxon>Albimonas</taxon>
    </lineage>
</organism>
<feature type="signal peptide" evidence="5">
    <location>
        <begin position="1"/>
        <end position="26"/>
    </location>
</feature>
<dbReference type="Pfam" id="PF09864">
    <property type="entry name" value="MliC"/>
    <property type="match status" value="1"/>
</dbReference>
<dbReference type="AlphaFoldDB" id="A0A1H2WLB2"/>
<dbReference type="Proteomes" id="UP000199118">
    <property type="component" value="Unassembled WGS sequence"/>
</dbReference>
<dbReference type="Pfam" id="PF07007">
    <property type="entry name" value="LprI"/>
    <property type="match status" value="1"/>
</dbReference>
<proteinExistence type="predicted"/>
<dbReference type="SUPFAM" id="SSF141488">
    <property type="entry name" value="YdhA-like"/>
    <property type="match status" value="1"/>
</dbReference>
<feature type="domain" description="C-type lysozyme inhibitor" evidence="7">
    <location>
        <begin position="146"/>
        <end position="215"/>
    </location>
</feature>
<keyword evidence="9" id="KW-1185">Reference proteome</keyword>
<reference evidence="8 9" key="1">
    <citation type="submission" date="2016-10" db="EMBL/GenBank/DDBJ databases">
        <authorList>
            <person name="de Groot N.N."/>
        </authorList>
    </citation>
    <scope>NUCLEOTIDE SEQUENCE [LARGE SCALE GENOMIC DNA]</scope>
    <source>
        <strain evidence="8 9">DSM 17890</strain>
    </source>
</reference>
<keyword evidence="3" id="KW-0564">Palmitate</keyword>
<protein>
    <submittedName>
        <fullName evidence="8">Uncharacterized protein YPO0702</fullName>
    </submittedName>
</protein>
<accession>A0A1H2WLB2</accession>
<dbReference type="RefSeq" id="WP_092680669.1">
    <property type="nucleotide sequence ID" value="NZ_FNMZ01000002.1"/>
</dbReference>
<evidence type="ECO:0000313" key="9">
    <source>
        <dbReference type="Proteomes" id="UP000199118"/>
    </source>
</evidence>
<dbReference type="Gene3D" id="1.20.1270.180">
    <property type="match status" value="1"/>
</dbReference>
<evidence type="ECO:0000259" key="7">
    <source>
        <dbReference type="Pfam" id="PF09864"/>
    </source>
</evidence>
<dbReference type="InterPro" id="IPR009739">
    <property type="entry name" value="LprI-like_N"/>
</dbReference>
<evidence type="ECO:0000256" key="3">
    <source>
        <dbReference type="ARBA" id="ARBA00023139"/>
    </source>
</evidence>
<name>A0A1H2WLB2_9RHOB</name>
<evidence type="ECO:0000256" key="4">
    <source>
        <dbReference type="ARBA" id="ARBA00023288"/>
    </source>
</evidence>
<feature type="chain" id="PRO_5011730795" evidence="5">
    <location>
        <begin position="27"/>
        <end position="223"/>
    </location>
</feature>
<dbReference type="PANTHER" id="PTHR37549:SF1">
    <property type="entry name" value="LIPOPROTEIN LPRI"/>
    <property type="match status" value="1"/>
</dbReference>
<gene>
    <name evidence="8" type="ORF">SAMN05444336_102421</name>
</gene>
<dbReference type="Gene3D" id="2.40.128.200">
    <property type="match status" value="1"/>
</dbReference>
<evidence type="ECO:0000256" key="2">
    <source>
        <dbReference type="ARBA" id="ARBA00023136"/>
    </source>
</evidence>
<dbReference type="EMBL" id="FNMZ01000002">
    <property type="protein sequence ID" value="SDW81430.1"/>
    <property type="molecule type" value="Genomic_DNA"/>
</dbReference>
<dbReference type="InterPro" id="IPR036328">
    <property type="entry name" value="MliC_sf"/>
</dbReference>
<evidence type="ECO:0000256" key="5">
    <source>
        <dbReference type="SAM" id="SignalP"/>
    </source>
</evidence>
<evidence type="ECO:0000259" key="6">
    <source>
        <dbReference type="Pfam" id="PF07007"/>
    </source>
</evidence>
<sequence length="223" mass="23368">MLHPRSGLGACALGLALMAAAPGARAEGAGPSFDCARAESSAEKLICADPAQAALDREVARLYRLAVESPHMNAERLATLKPTQRGWIKGRDDCWKADDLAACVRAEQAIRIHALRQGYADARMQDAAGISTGPYVAACPGLDALVGLTFIDAEPGLAVLDWAEATVVLPQGRSASGARYAAEAGEAAPWLGDGEILFWVKGDAARFELPGREPMTCGIEEPG</sequence>
<dbReference type="PANTHER" id="PTHR37549">
    <property type="entry name" value="LIPOPROTEIN LPRI"/>
    <property type="match status" value="1"/>
</dbReference>
<keyword evidence="2" id="KW-0472">Membrane</keyword>
<dbReference type="InterPro" id="IPR018660">
    <property type="entry name" value="MliC"/>
</dbReference>
<dbReference type="GO" id="GO:0005576">
    <property type="term" value="C:extracellular region"/>
    <property type="evidence" value="ECO:0007669"/>
    <property type="project" value="TreeGrafter"/>
</dbReference>
<evidence type="ECO:0000313" key="8">
    <source>
        <dbReference type="EMBL" id="SDW81430.1"/>
    </source>
</evidence>
<keyword evidence="1 5" id="KW-0732">Signal</keyword>
<dbReference type="OrthoDB" id="5565855at2"/>
<evidence type="ECO:0000256" key="1">
    <source>
        <dbReference type="ARBA" id="ARBA00022729"/>
    </source>
</evidence>
<dbReference type="STRING" id="356660.SAMN05444336_102421"/>
<keyword evidence="4" id="KW-0449">Lipoprotein</keyword>
<feature type="domain" description="Lysozyme inhibitor LprI-like N-terminal" evidence="6">
    <location>
        <begin position="35"/>
        <end position="96"/>
    </location>
</feature>
<dbReference type="InterPro" id="IPR052755">
    <property type="entry name" value="Lysozyme_Inhibitor_LprI"/>
</dbReference>